<dbReference type="EMBL" id="CP043494">
    <property type="protein sequence ID" value="WNG45267.1"/>
    <property type="molecule type" value="Genomic_DNA"/>
</dbReference>
<dbReference type="InterPro" id="IPR041657">
    <property type="entry name" value="HTH_17"/>
</dbReference>
<gene>
    <name evidence="2" type="ORF">F0U60_14985</name>
</gene>
<dbReference type="Pfam" id="PF12728">
    <property type="entry name" value="HTH_17"/>
    <property type="match status" value="1"/>
</dbReference>
<dbReference type="NCBIfam" id="TIGR01764">
    <property type="entry name" value="excise"/>
    <property type="match status" value="1"/>
</dbReference>
<dbReference type="Proteomes" id="UP001611383">
    <property type="component" value="Chromosome"/>
</dbReference>
<dbReference type="RefSeq" id="WP_203405136.1">
    <property type="nucleotide sequence ID" value="NZ_CP043494.1"/>
</dbReference>
<sequence>MKDQLPEPARYSVPAACRVFGYSRSTFYDRVQKGLIRLTKDGRRSFVSREELERYLKACEGQS</sequence>
<keyword evidence="3" id="KW-1185">Reference proteome</keyword>
<evidence type="ECO:0000313" key="3">
    <source>
        <dbReference type="Proteomes" id="UP001611383"/>
    </source>
</evidence>
<feature type="domain" description="Helix-turn-helix" evidence="1">
    <location>
        <begin position="11"/>
        <end position="59"/>
    </location>
</feature>
<organism evidence="2 3">
    <name type="scientific">Archangium minus</name>
    <dbReference type="NCBI Taxonomy" id="83450"/>
    <lineage>
        <taxon>Bacteria</taxon>
        <taxon>Pseudomonadati</taxon>
        <taxon>Myxococcota</taxon>
        <taxon>Myxococcia</taxon>
        <taxon>Myxococcales</taxon>
        <taxon>Cystobacterineae</taxon>
        <taxon>Archangiaceae</taxon>
        <taxon>Archangium</taxon>
    </lineage>
</organism>
<evidence type="ECO:0000259" key="1">
    <source>
        <dbReference type="Pfam" id="PF12728"/>
    </source>
</evidence>
<dbReference type="InterPro" id="IPR010093">
    <property type="entry name" value="SinI_DNA-bd"/>
</dbReference>
<protein>
    <submittedName>
        <fullName evidence="2">Helix-turn-helix domain-containing protein</fullName>
    </submittedName>
</protein>
<name>A0ABY9WR48_9BACT</name>
<accession>A0ABY9WR48</accession>
<evidence type="ECO:0000313" key="2">
    <source>
        <dbReference type="EMBL" id="WNG45267.1"/>
    </source>
</evidence>
<reference evidence="2 3" key="1">
    <citation type="submission" date="2019-08" db="EMBL/GenBank/DDBJ databases">
        <title>Archangium and Cystobacter genomes.</title>
        <authorList>
            <person name="Chen I.-C.K."/>
            <person name="Wielgoss S."/>
        </authorList>
    </citation>
    <scope>NUCLEOTIDE SEQUENCE [LARGE SCALE GENOMIC DNA]</scope>
    <source>
        <strain evidence="2 3">Cbm 6</strain>
    </source>
</reference>
<proteinExistence type="predicted"/>